<feature type="domain" description="Beta-lactamase-related" evidence="1">
    <location>
        <begin position="35"/>
        <end position="352"/>
    </location>
</feature>
<name>A0A5C8V4H6_9FLAO</name>
<sequence length="377" mass="42573">MVLAFNDLNAQEFEVASCDPIEPINAFARGEALEKAMEKLVSSGVPGASIAIFSDNGWWYTAKGYSRIEDKTSLEVCNLQYLQSVAKTYHAVAILKLYEQGKIDLEMSISKYLPEKISNYVTDAEKITVKMLLNHTSGISEYNFNPNYVAKLLQSPEYAFTGEEYLSYIKKKPLDFEPGSRYSYRNTNYVLLALILDELTGDHEKFIDDTIFKPLGLTRTFYRNDDNFLNYPELVNSYWDRNSTGIVENATYLQRKNVEHMIGDDGIVTTPIEAIKFLKGLVEGKLLSEKTLALMKTWVKRDNGELAYGLGLSHVEVGGIEAYGHSGGGIGAGCELYYFPQKNLYYFIAINLGTVTYSPLHDEIEKVRSEIYSILLQ</sequence>
<dbReference type="EMBL" id="VRUR01000002">
    <property type="protein sequence ID" value="TXN36301.1"/>
    <property type="molecule type" value="Genomic_DNA"/>
</dbReference>
<dbReference type="PANTHER" id="PTHR46825:SF9">
    <property type="entry name" value="BETA-LACTAMASE-RELATED DOMAIN-CONTAINING PROTEIN"/>
    <property type="match status" value="1"/>
</dbReference>
<dbReference type="SUPFAM" id="SSF56601">
    <property type="entry name" value="beta-lactamase/transpeptidase-like"/>
    <property type="match status" value="1"/>
</dbReference>
<dbReference type="InterPro" id="IPR012338">
    <property type="entry name" value="Beta-lactam/transpept-like"/>
</dbReference>
<organism evidence="2 3">
    <name type="scientific">Flagellimonas hymeniacidonis</name>
    <dbReference type="NCBI Taxonomy" id="2603628"/>
    <lineage>
        <taxon>Bacteria</taxon>
        <taxon>Pseudomonadati</taxon>
        <taxon>Bacteroidota</taxon>
        <taxon>Flavobacteriia</taxon>
        <taxon>Flavobacteriales</taxon>
        <taxon>Flavobacteriaceae</taxon>
        <taxon>Flagellimonas</taxon>
    </lineage>
</organism>
<protein>
    <submittedName>
        <fullName evidence="2">Beta-lactamase family protein</fullName>
    </submittedName>
</protein>
<keyword evidence="3" id="KW-1185">Reference proteome</keyword>
<dbReference type="Proteomes" id="UP000321456">
    <property type="component" value="Unassembled WGS sequence"/>
</dbReference>
<proteinExistence type="predicted"/>
<accession>A0A5C8V4H6</accession>
<evidence type="ECO:0000313" key="2">
    <source>
        <dbReference type="EMBL" id="TXN36301.1"/>
    </source>
</evidence>
<dbReference type="InterPro" id="IPR001466">
    <property type="entry name" value="Beta-lactam-related"/>
</dbReference>
<dbReference type="AlphaFoldDB" id="A0A5C8V4H6"/>
<evidence type="ECO:0000313" key="3">
    <source>
        <dbReference type="Proteomes" id="UP000321456"/>
    </source>
</evidence>
<dbReference type="Pfam" id="PF00144">
    <property type="entry name" value="Beta-lactamase"/>
    <property type="match status" value="1"/>
</dbReference>
<comment type="caution">
    <text evidence="2">The sequence shown here is derived from an EMBL/GenBank/DDBJ whole genome shotgun (WGS) entry which is preliminary data.</text>
</comment>
<dbReference type="PANTHER" id="PTHR46825">
    <property type="entry name" value="D-ALANYL-D-ALANINE-CARBOXYPEPTIDASE/ENDOPEPTIDASE AMPH"/>
    <property type="match status" value="1"/>
</dbReference>
<dbReference type="InterPro" id="IPR050491">
    <property type="entry name" value="AmpC-like"/>
</dbReference>
<evidence type="ECO:0000259" key="1">
    <source>
        <dbReference type="Pfam" id="PF00144"/>
    </source>
</evidence>
<reference evidence="2 3" key="1">
    <citation type="submission" date="2019-08" db="EMBL/GenBank/DDBJ databases">
        <title>Professor.</title>
        <authorList>
            <person name="Park J.S."/>
        </authorList>
    </citation>
    <scope>NUCLEOTIDE SEQUENCE [LARGE SCALE GENOMIC DNA]</scope>
    <source>
        <strain evidence="2 3">176CP5-101</strain>
    </source>
</reference>
<gene>
    <name evidence="2" type="ORF">FVB32_14120</name>
</gene>
<dbReference type="Gene3D" id="3.40.710.10">
    <property type="entry name" value="DD-peptidase/beta-lactamase superfamily"/>
    <property type="match status" value="1"/>
</dbReference>